<dbReference type="Proteomes" id="UP000789920">
    <property type="component" value="Unassembled WGS sequence"/>
</dbReference>
<sequence>MYIHNPYEVPNYDAESCMIALGRKSKKPSPEQEKGITNIENDRLIQTKLSPLQRAYTIESKVYVLHIGSKSYKDLKLVSEKEQRKQIKDNLEAILSQTKNTDIMILLENSAANKCHGAQIEDFLKIKRSIDKTLSTKVVKYESPNQPLKEHKIKRVKLYFDTQYYFAAGSRRYPDDYKQVMDKKIKQKDGSVKKIKATIFGFEQDVYAPLLQGQLSQEILKMLATHPKMKAMILKTLGKTEEQKQEQIFQCLYLEGQERYQDSRKQETIERMRRKQIEQMLFKTNEALLKHQKLPFATSSKNPPLIPKTFGGYVNQLSFNIKKLKKLQEQEEDKNVAKMLTNLVDHIATMNSNFQKYKEISDQEAKTYLDNMKDIEALPKRLKEKKLHETYQEKLFEITQWYDKQNEETQRIYTRDLDETTQAKLTAIGNTSLNDKERKRANERWQENAKIEISTNQKKRVHMPTHVAIQEQATMIEPPVLPLSIESAYDPQTGNSSSSSSSTKSAEQSISKANIGTTPPMKPRGKPTKNKQVAMKNEGPNYCLNCNEYKTSPNHNCKVTAKGFDWFSDAERESPKPRISKNCCNNCRYEKEPNHDCKNHLFNPSQKRRFTEDKRSSAAKSTNHIRKEDCIEIKLLKQQQVKDCKCNPTKIQLKIQEYFAENKRKYNNRNTYYCCKCLKICGYTELYLLSKVSLYIQHKTNIKYFDNILVCKNCHLSYYEQQFSVDYNYKEATAFFDKQEKLTECRFCCKPVITQKAYYLPQTSYFFCNDEELIAHMVATELARNPNYDRLIRIRHRTRRPPRYSGYIINKSMIKRLVQAYQVSQDIEPTNRTMYYKDYINAHLIALYVDDI</sequence>
<reference evidence="1" key="1">
    <citation type="submission" date="2021-06" db="EMBL/GenBank/DDBJ databases">
        <authorList>
            <person name="Kallberg Y."/>
            <person name="Tangrot J."/>
            <person name="Rosling A."/>
        </authorList>
    </citation>
    <scope>NUCLEOTIDE SEQUENCE</scope>
    <source>
        <strain evidence="1">MA461A</strain>
    </source>
</reference>
<evidence type="ECO:0000313" key="2">
    <source>
        <dbReference type="Proteomes" id="UP000789920"/>
    </source>
</evidence>
<dbReference type="EMBL" id="CAJVQC010000378">
    <property type="protein sequence ID" value="CAG8468557.1"/>
    <property type="molecule type" value="Genomic_DNA"/>
</dbReference>
<evidence type="ECO:0000313" key="1">
    <source>
        <dbReference type="EMBL" id="CAG8468557.1"/>
    </source>
</evidence>
<protein>
    <submittedName>
        <fullName evidence="1">24486_t:CDS:1</fullName>
    </submittedName>
</protein>
<proteinExistence type="predicted"/>
<name>A0ACA9KFB3_9GLOM</name>
<comment type="caution">
    <text evidence="1">The sequence shown here is derived from an EMBL/GenBank/DDBJ whole genome shotgun (WGS) entry which is preliminary data.</text>
</comment>
<organism evidence="1 2">
    <name type="scientific">Racocetra persica</name>
    <dbReference type="NCBI Taxonomy" id="160502"/>
    <lineage>
        <taxon>Eukaryota</taxon>
        <taxon>Fungi</taxon>
        <taxon>Fungi incertae sedis</taxon>
        <taxon>Mucoromycota</taxon>
        <taxon>Glomeromycotina</taxon>
        <taxon>Glomeromycetes</taxon>
        <taxon>Diversisporales</taxon>
        <taxon>Gigasporaceae</taxon>
        <taxon>Racocetra</taxon>
    </lineage>
</organism>
<accession>A0ACA9KFB3</accession>
<keyword evidence="2" id="KW-1185">Reference proteome</keyword>
<gene>
    <name evidence="1" type="ORF">RPERSI_LOCUS471</name>
</gene>